<organism evidence="1 2">
    <name type="scientific">Mesorhizobium retamae</name>
    <dbReference type="NCBI Taxonomy" id="2912854"/>
    <lineage>
        <taxon>Bacteria</taxon>
        <taxon>Pseudomonadati</taxon>
        <taxon>Pseudomonadota</taxon>
        <taxon>Alphaproteobacteria</taxon>
        <taxon>Hyphomicrobiales</taxon>
        <taxon>Phyllobacteriaceae</taxon>
        <taxon>Mesorhizobium</taxon>
    </lineage>
</organism>
<accession>A0ABS9QJW4</accession>
<dbReference type="Proteomes" id="UP001201701">
    <property type="component" value="Unassembled WGS sequence"/>
</dbReference>
<comment type="caution">
    <text evidence="1">The sequence shown here is derived from an EMBL/GenBank/DDBJ whole genome shotgun (WGS) entry which is preliminary data.</text>
</comment>
<protein>
    <recommendedName>
        <fullName evidence="3">RES domain-containing protein</fullName>
    </recommendedName>
</protein>
<name>A0ABS9QJW4_9HYPH</name>
<sequence length="217" mass="24072">MKTYPGGSNIPVKASRLGADIPLGINLNIWHLRTEAQYDLSENPPELPSRIVDGLSRLSGLSQFVFYCNHSVEARSAFRKRKGILGGTGLPVAATIQGESVFDGDKSRLWATIAVESFVKEGLFMIAQNYLQSCIVLSRSTLADIAIRAQGWAADASGLFSIDYRKVLDTMSNDRDFMLVRYFTADNGHDEKIMVIARDDLEIDPIDDLIKREMLNA</sequence>
<reference evidence="1 2" key="1">
    <citation type="submission" date="2022-02" db="EMBL/GenBank/DDBJ databases">
        <title>Draft genome sequence of Mezorhizobium retamae strain IRAMC:0171 isolated from Retama raetam nodules.</title>
        <authorList>
            <person name="Bengaied R."/>
            <person name="Sbissi I."/>
            <person name="Huber K."/>
            <person name="Ghodbane F."/>
            <person name="Nouioui I."/>
            <person name="Tarhouni M."/>
            <person name="Gtari M."/>
        </authorList>
    </citation>
    <scope>NUCLEOTIDE SEQUENCE [LARGE SCALE GENOMIC DNA]</scope>
    <source>
        <strain evidence="1 2">IRAMC:0171</strain>
    </source>
</reference>
<evidence type="ECO:0000313" key="1">
    <source>
        <dbReference type="EMBL" id="MCG7507630.1"/>
    </source>
</evidence>
<gene>
    <name evidence="1" type="ORF">L4923_21575</name>
</gene>
<evidence type="ECO:0008006" key="3">
    <source>
        <dbReference type="Google" id="ProtNLM"/>
    </source>
</evidence>
<dbReference type="EMBL" id="JAKREW010000027">
    <property type="protein sequence ID" value="MCG7507630.1"/>
    <property type="molecule type" value="Genomic_DNA"/>
</dbReference>
<proteinExistence type="predicted"/>
<dbReference type="RefSeq" id="WP_239368961.1">
    <property type="nucleotide sequence ID" value="NZ_JAKREW010000027.1"/>
</dbReference>
<evidence type="ECO:0000313" key="2">
    <source>
        <dbReference type="Proteomes" id="UP001201701"/>
    </source>
</evidence>
<keyword evidence="2" id="KW-1185">Reference proteome</keyword>